<dbReference type="InterPro" id="IPR021109">
    <property type="entry name" value="Peptidase_aspartic_dom_sf"/>
</dbReference>
<feature type="non-terminal residue" evidence="1">
    <location>
        <position position="98"/>
    </location>
</feature>
<name>A0A820MLP7_9BILA</name>
<accession>A0A820MLP7</accession>
<evidence type="ECO:0008006" key="3">
    <source>
        <dbReference type="Google" id="ProtNLM"/>
    </source>
</evidence>
<organism evidence="1 2">
    <name type="scientific">Rotaria sordida</name>
    <dbReference type="NCBI Taxonomy" id="392033"/>
    <lineage>
        <taxon>Eukaryota</taxon>
        <taxon>Metazoa</taxon>
        <taxon>Spiralia</taxon>
        <taxon>Gnathifera</taxon>
        <taxon>Rotifera</taxon>
        <taxon>Eurotatoria</taxon>
        <taxon>Bdelloidea</taxon>
        <taxon>Philodinida</taxon>
        <taxon>Philodinidae</taxon>
        <taxon>Rotaria</taxon>
    </lineage>
</organism>
<dbReference type="Gene3D" id="2.40.70.10">
    <property type="entry name" value="Acid Proteases"/>
    <property type="match status" value="1"/>
</dbReference>
<evidence type="ECO:0000313" key="2">
    <source>
        <dbReference type="Proteomes" id="UP000663874"/>
    </source>
</evidence>
<dbReference type="SUPFAM" id="SSF50630">
    <property type="entry name" value="Acid proteases"/>
    <property type="match status" value="1"/>
</dbReference>
<sequence>MKLMIDTGANRTFISKNALKSIRNSRIINRIQRQVFLADGYTSITVYGEVNLSFVMNNVYTSIRALIVKNLCVSCILGMDFIIKYKLIINTVNRTISI</sequence>
<evidence type="ECO:0000313" key="1">
    <source>
        <dbReference type="EMBL" id="CAF4374162.1"/>
    </source>
</evidence>
<proteinExistence type="predicted"/>
<reference evidence="1" key="1">
    <citation type="submission" date="2021-02" db="EMBL/GenBank/DDBJ databases">
        <authorList>
            <person name="Nowell W R."/>
        </authorList>
    </citation>
    <scope>NUCLEOTIDE SEQUENCE</scope>
</reference>
<dbReference type="EMBL" id="CAJOBE010056665">
    <property type="protein sequence ID" value="CAF4374162.1"/>
    <property type="molecule type" value="Genomic_DNA"/>
</dbReference>
<gene>
    <name evidence="1" type="ORF">FNK824_LOCUS43096</name>
</gene>
<dbReference type="AlphaFoldDB" id="A0A820MLP7"/>
<feature type="non-terminal residue" evidence="1">
    <location>
        <position position="1"/>
    </location>
</feature>
<dbReference type="Proteomes" id="UP000663874">
    <property type="component" value="Unassembled WGS sequence"/>
</dbReference>
<comment type="caution">
    <text evidence="1">The sequence shown here is derived from an EMBL/GenBank/DDBJ whole genome shotgun (WGS) entry which is preliminary data.</text>
</comment>
<dbReference type="Pfam" id="PF13975">
    <property type="entry name" value="gag-asp_proteas"/>
    <property type="match status" value="1"/>
</dbReference>
<dbReference type="CDD" id="cd00303">
    <property type="entry name" value="retropepsin_like"/>
    <property type="match status" value="1"/>
</dbReference>
<protein>
    <recommendedName>
        <fullName evidence="3">Peptidase A2 domain-containing protein</fullName>
    </recommendedName>
</protein>